<dbReference type="Pfam" id="PF09084">
    <property type="entry name" value="NMT1"/>
    <property type="match status" value="1"/>
</dbReference>
<dbReference type="AlphaFoldDB" id="W4Q6H5"/>
<evidence type="ECO:0000256" key="9">
    <source>
        <dbReference type="ARBA" id="ARBA00023004"/>
    </source>
</evidence>
<evidence type="ECO:0000256" key="11">
    <source>
        <dbReference type="ARBA" id="ARBA00048179"/>
    </source>
</evidence>
<dbReference type="OrthoDB" id="9815602at2"/>
<keyword evidence="8" id="KW-0784">Thiamine biosynthesis</keyword>
<protein>
    <recommendedName>
        <fullName evidence="10">Thiamine pyrimidine synthase</fullName>
    </recommendedName>
</protein>
<comment type="subunit">
    <text evidence="4">Homodimer.</text>
</comment>
<keyword evidence="9" id="KW-0408">Iron</keyword>
<evidence type="ECO:0000256" key="4">
    <source>
        <dbReference type="ARBA" id="ARBA00011738"/>
    </source>
</evidence>
<evidence type="ECO:0000256" key="5">
    <source>
        <dbReference type="ARBA" id="ARBA00022679"/>
    </source>
</evidence>
<feature type="chain" id="PRO_5004846666" description="Thiamine pyrimidine synthase" evidence="12">
    <location>
        <begin position="26"/>
        <end position="351"/>
    </location>
</feature>
<name>W4Q6H5_9BACI</name>
<evidence type="ECO:0000259" key="13">
    <source>
        <dbReference type="Pfam" id="PF09084"/>
    </source>
</evidence>
<comment type="similarity">
    <text evidence="3">Belongs to the NMT1/THI5 family.</text>
</comment>
<dbReference type="Proteomes" id="UP000018890">
    <property type="component" value="Unassembled WGS sequence"/>
</dbReference>
<dbReference type="SUPFAM" id="SSF53850">
    <property type="entry name" value="Periplasmic binding protein-like II"/>
    <property type="match status" value="1"/>
</dbReference>
<reference evidence="14" key="1">
    <citation type="journal article" date="2014" name="Genome Announc.">
        <title>Draft Genome Sequences of Three Alkaliphilic Bacillus Strains, Bacillus wakoensis JCM 9140T, Bacillus akibai JCM 9157T, and Bacillus hemicellulosilyticus JCM 9152T.</title>
        <authorList>
            <person name="Yuki M."/>
            <person name="Oshima K."/>
            <person name="Suda W."/>
            <person name="Oshida Y."/>
            <person name="Kitamura K."/>
            <person name="Iida T."/>
            <person name="Hattori M."/>
            <person name="Ohkuma M."/>
        </authorList>
    </citation>
    <scope>NUCLEOTIDE SEQUENCE [LARGE SCALE GENOMIC DNA]</scope>
    <source>
        <strain evidence="14">JCM 9140</strain>
    </source>
</reference>
<comment type="caution">
    <text evidence="14">The sequence shown here is derived from an EMBL/GenBank/DDBJ whole genome shotgun (WGS) entry which is preliminary data.</text>
</comment>
<keyword evidence="6" id="KW-0479">Metal-binding</keyword>
<keyword evidence="15" id="KW-1185">Reference proteome</keyword>
<evidence type="ECO:0000313" key="15">
    <source>
        <dbReference type="Proteomes" id="UP000018890"/>
    </source>
</evidence>
<evidence type="ECO:0000256" key="6">
    <source>
        <dbReference type="ARBA" id="ARBA00022723"/>
    </source>
</evidence>
<dbReference type="CDD" id="cd01008">
    <property type="entry name" value="PBP2_NrtA_SsuA_CpmA_like"/>
    <property type="match status" value="1"/>
</dbReference>
<dbReference type="RefSeq" id="WP_034747412.1">
    <property type="nucleotide sequence ID" value="NZ_BAUT01000036.1"/>
</dbReference>
<gene>
    <name evidence="14" type="ORF">JCM9140_3069</name>
</gene>
<evidence type="ECO:0000256" key="3">
    <source>
        <dbReference type="ARBA" id="ARBA00009406"/>
    </source>
</evidence>
<dbReference type="PANTHER" id="PTHR31528">
    <property type="entry name" value="4-AMINO-5-HYDROXYMETHYL-2-METHYLPYRIMIDINE PHOSPHATE SYNTHASE THI11-RELATED"/>
    <property type="match status" value="1"/>
</dbReference>
<evidence type="ECO:0000256" key="12">
    <source>
        <dbReference type="SAM" id="SignalP"/>
    </source>
</evidence>
<sequence>MKVIKKLGSAFLFAVLIVIAVGCGAEEEVQEVVNEEESSQEEVTTEFELEKIRMASWSQPITEQANLYLAEERGWFEEAAIDFEFIPGAGGGDAVRNIIAGNADIAFANVEAVLLALEQGEDLRIIYNIYPENVFNLISLKESNITSVEDLRGQDVGIYSRSSGTYQNLLVLLHQAGMTEDDVNLIETGVLNFGPLMNKQVVATAATDTGLFDAQRNELGEVDVIEVKDVLNTPADVFVVTEKTFQERKEALVRFLQVYRDSVAYTMEHPEEAAEVAVGAAIDGQDVERNIEIITIRNNTSTNEEIAEKGLGWLNLDILQEVEQTYYDLGLLSERVHVETITTNELVEQLN</sequence>
<dbReference type="InterPro" id="IPR015168">
    <property type="entry name" value="SsuA/THI5"/>
</dbReference>
<evidence type="ECO:0000256" key="2">
    <source>
        <dbReference type="ARBA" id="ARBA00004948"/>
    </source>
</evidence>
<keyword evidence="7" id="KW-0663">Pyridoxal phosphate</keyword>
<evidence type="ECO:0000256" key="10">
    <source>
        <dbReference type="ARBA" id="ARBA00033171"/>
    </source>
</evidence>
<evidence type="ECO:0000313" key="14">
    <source>
        <dbReference type="EMBL" id="GAE26959.1"/>
    </source>
</evidence>
<dbReference type="PROSITE" id="PS51257">
    <property type="entry name" value="PROKAR_LIPOPROTEIN"/>
    <property type="match status" value="1"/>
</dbReference>
<keyword evidence="12" id="KW-0732">Signal</keyword>
<evidence type="ECO:0000256" key="8">
    <source>
        <dbReference type="ARBA" id="ARBA00022977"/>
    </source>
</evidence>
<keyword evidence="5" id="KW-0808">Transferase</keyword>
<comment type="catalytic activity">
    <reaction evidence="11">
        <text>N(6)-(pyridoxal phosphate)-L-lysyl-[4-amino-5-hydroxymethyl-2-methylpyrimidine phosphate synthase] + L-histidyl-[4-amino-5-hydroxymethyl-2-methylpyrimidine phosphate synthase] + 2 Fe(3+) + 4 H2O = L-lysyl-[4-amino-5-hydroxymethyl-2-methylpyrimidine phosphate synthase] + (2S)-2-amino-5-hydroxy-4-oxopentanoyl-[4-amino-5-hydroxymethyl-2-methylpyrimidine phosphate synthase] + 4-amino-2-methyl-5-(phosphooxymethyl)pyrimidine + 3-oxopropanoate + 2 Fe(2+) + 2 H(+)</text>
        <dbReference type="Rhea" id="RHEA:65756"/>
        <dbReference type="Rhea" id="RHEA-COMP:16892"/>
        <dbReference type="Rhea" id="RHEA-COMP:16893"/>
        <dbReference type="Rhea" id="RHEA-COMP:16894"/>
        <dbReference type="Rhea" id="RHEA-COMP:16895"/>
        <dbReference type="ChEBI" id="CHEBI:15377"/>
        <dbReference type="ChEBI" id="CHEBI:15378"/>
        <dbReference type="ChEBI" id="CHEBI:29033"/>
        <dbReference type="ChEBI" id="CHEBI:29034"/>
        <dbReference type="ChEBI" id="CHEBI:29969"/>
        <dbReference type="ChEBI" id="CHEBI:29979"/>
        <dbReference type="ChEBI" id="CHEBI:33190"/>
        <dbReference type="ChEBI" id="CHEBI:58354"/>
        <dbReference type="ChEBI" id="CHEBI:143915"/>
        <dbReference type="ChEBI" id="CHEBI:157692"/>
    </reaction>
    <physiologicalReaction direction="left-to-right" evidence="11">
        <dbReference type="Rhea" id="RHEA:65757"/>
    </physiologicalReaction>
</comment>
<dbReference type="EMBL" id="BAUT01000036">
    <property type="protein sequence ID" value="GAE26959.1"/>
    <property type="molecule type" value="Genomic_DNA"/>
</dbReference>
<feature type="domain" description="SsuA/THI5-like" evidence="13">
    <location>
        <begin position="63"/>
        <end position="273"/>
    </location>
</feature>
<proteinExistence type="inferred from homology"/>
<dbReference type="STRING" id="1236970.JCM9140_3069"/>
<comment type="pathway">
    <text evidence="2">Cofactor biosynthesis; thiamine diphosphate biosynthesis.</text>
</comment>
<dbReference type="GO" id="GO:0016740">
    <property type="term" value="F:transferase activity"/>
    <property type="evidence" value="ECO:0007669"/>
    <property type="project" value="UniProtKB-KW"/>
</dbReference>
<dbReference type="InterPro" id="IPR027939">
    <property type="entry name" value="NMT1/THI5"/>
</dbReference>
<comment type="function">
    <text evidence="1">Responsible for the formation of the pyrimidine heterocycle in the thiamine biosynthesis pathway. Catalyzes the formation of hydroxymethylpyrimidine phosphate (HMP-P) from histidine and pyridoxal phosphate (PLP). The protein uses PLP and the active site histidine to form HMP-P, generating an inactive enzyme. The enzyme can only undergo a single turnover, which suggests it is a suicide enzyme.</text>
</comment>
<dbReference type="GO" id="GO:0046872">
    <property type="term" value="F:metal ion binding"/>
    <property type="evidence" value="ECO:0007669"/>
    <property type="project" value="UniProtKB-KW"/>
</dbReference>
<organism evidence="14 15">
    <name type="scientific">Halalkalibacter wakoensis JCM 9140</name>
    <dbReference type="NCBI Taxonomy" id="1236970"/>
    <lineage>
        <taxon>Bacteria</taxon>
        <taxon>Bacillati</taxon>
        <taxon>Bacillota</taxon>
        <taxon>Bacilli</taxon>
        <taxon>Bacillales</taxon>
        <taxon>Bacillaceae</taxon>
        <taxon>Halalkalibacter</taxon>
    </lineage>
</organism>
<dbReference type="GO" id="GO:0009228">
    <property type="term" value="P:thiamine biosynthetic process"/>
    <property type="evidence" value="ECO:0007669"/>
    <property type="project" value="UniProtKB-KW"/>
</dbReference>
<dbReference type="Gene3D" id="3.40.190.10">
    <property type="entry name" value="Periplasmic binding protein-like II"/>
    <property type="match status" value="2"/>
</dbReference>
<evidence type="ECO:0000256" key="1">
    <source>
        <dbReference type="ARBA" id="ARBA00003469"/>
    </source>
</evidence>
<dbReference type="PANTHER" id="PTHR31528:SF1">
    <property type="entry name" value="4-AMINO-5-HYDROXYMETHYL-2-METHYLPYRIMIDINE PHOSPHATE SYNTHASE THI11-RELATED"/>
    <property type="match status" value="1"/>
</dbReference>
<evidence type="ECO:0000256" key="7">
    <source>
        <dbReference type="ARBA" id="ARBA00022898"/>
    </source>
</evidence>
<accession>W4Q6H5</accession>
<feature type="signal peptide" evidence="12">
    <location>
        <begin position="1"/>
        <end position="25"/>
    </location>
</feature>